<sequence>MPIKYTPPSTRDLANLKHDLNRTGKQMADLFWLAGDHQWRKYTGGQTPRELSPHMAFVAAAKLVLTEAEFTRVLEKMVEFGAHVAEDPAGERQP</sequence>
<accession>A0A6J5FRS3</accession>
<dbReference type="RefSeq" id="WP_175194616.1">
    <property type="nucleotide sequence ID" value="NZ_CADIKL010000006.1"/>
</dbReference>
<evidence type="ECO:0000313" key="2">
    <source>
        <dbReference type="Proteomes" id="UP000494119"/>
    </source>
</evidence>
<reference evidence="1 2" key="1">
    <citation type="submission" date="2020-04" db="EMBL/GenBank/DDBJ databases">
        <authorList>
            <person name="De Canck E."/>
        </authorList>
    </citation>
    <scope>NUCLEOTIDE SEQUENCE [LARGE SCALE GENOMIC DNA]</scope>
    <source>
        <strain evidence="1 2">LMG 28688</strain>
    </source>
</reference>
<evidence type="ECO:0008006" key="3">
    <source>
        <dbReference type="Google" id="ProtNLM"/>
    </source>
</evidence>
<evidence type="ECO:0000313" key="1">
    <source>
        <dbReference type="EMBL" id="CAB3783359.1"/>
    </source>
</evidence>
<dbReference type="AlphaFoldDB" id="A0A6J5FRS3"/>
<dbReference type="Proteomes" id="UP000494119">
    <property type="component" value="Unassembled WGS sequence"/>
</dbReference>
<protein>
    <recommendedName>
        <fullName evidence="3">XRE family transcriptional regulator</fullName>
    </recommendedName>
</protein>
<dbReference type="EMBL" id="CADIKL010000006">
    <property type="protein sequence ID" value="CAB3783359.1"/>
    <property type="molecule type" value="Genomic_DNA"/>
</dbReference>
<proteinExistence type="predicted"/>
<gene>
    <name evidence="1" type="ORF">LMG28688_01631</name>
</gene>
<name>A0A6J5FRS3_9BURK</name>
<organism evidence="1 2">
    <name type="scientific">Paraburkholderia caffeinitolerans</name>
    <dbReference type="NCBI Taxonomy" id="1723730"/>
    <lineage>
        <taxon>Bacteria</taxon>
        <taxon>Pseudomonadati</taxon>
        <taxon>Pseudomonadota</taxon>
        <taxon>Betaproteobacteria</taxon>
        <taxon>Burkholderiales</taxon>
        <taxon>Burkholderiaceae</taxon>
        <taxon>Paraburkholderia</taxon>
    </lineage>
</organism>
<keyword evidence="2" id="KW-1185">Reference proteome</keyword>